<protein>
    <recommendedName>
        <fullName evidence="1">HNH nuclease domain-containing protein</fullName>
    </recommendedName>
</protein>
<dbReference type="AlphaFoldDB" id="G9WPF5"/>
<proteinExistence type="predicted"/>
<keyword evidence="3" id="KW-1185">Reference proteome</keyword>
<dbReference type="GO" id="GO:0008270">
    <property type="term" value="F:zinc ion binding"/>
    <property type="evidence" value="ECO:0007669"/>
    <property type="project" value="InterPro"/>
</dbReference>
<dbReference type="Pfam" id="PF01844">
    <property type="entry name" value="HNH"/>
    <property type="match status" value="1"/>
</dbReference>
<gene>
    <name evidence="2" type="ORF">HMPREF9625_01238</name>
</gene>
<accession>G9WPF5</accession>
<dbReference type="EMBL" id="AFZC02000001">
    <property type="protein sequence ID" value="EHL10238.1"/>
    <property type="molecule type" value="Genomic_DNA"/>
</dbReference>
<dbReference type="CDD" id="cd00085">
    <property type="entry name" value="HNHc"/>
    <property type="match status" value="1"/>
</dbReference>
<reference evidence="2" key="2">
    <citation type="submission" date="2013-03" db="EMBL/GenBank/DDBJ databases">
        <title>The Genome Sequence of Oribacterium sp. ACB1.</title>
        <authorList>
            <consortium name="The Broad Institute Genomics Platform"/>
            <consortium name="The Broad Institute Genome Sequencing Center for Infectious Disease"/>
            <person name="Earl A."/>
            <person name="Ward D."/>
            <person name="Feldgarden M."/>
            <person name="Gevers D."/>
            <person name="Sizova M."/>
            <person name="Hazen A."/>
            <person name="Epstein S."/>
            <person name="Walker B."/>
            <person name="Young S."/>
            <person name="Zeng Q."/>
            <person name="Gargeya S."/>
            <person name="Fitzgerald M."/>
            <person name="Haas B."/>
            <person name="Abouelleil A."/>
            <person name="Allen A.W."/>
            <person name="Alvarado L."/>
            <person name="Arachchi H.M."/>
            <person name="Berlin A.M."/>
            <person name="Chapman S.B."/>
            <person name="Gainer-Dewar J."/>
            <person name="Goldberg J."/>
            <person name="Griggs A."/>
            <person name="Gujja S."/>
            <person name="Hansen M."/>
            <person name="Howarth C."/>
            <person name="Imamovic A."/>
            <person name="Ireland A."/>
            <person name="Larimer J."/>
            <person name="McCowan C."/>
            <person name="Murphy C."/>
            <person name="Pearson M."/>
            <person name="Poon T.W."/>
            <person name="Priest M."/>
            <person name="Roberts A."/>
            <person name="Saif S."/>
            <person name="Shea T."/>
            <person name="Sisk P."/>
            <person name="Sykes S."/>
            <person name="Wortman J."/>
            <person name="Nusbaum C."/>
            <person name="Birren B."/>
        </authorList>
    </citation>
    <scope>NUCLEOTIDE SEQUENCE [LARGE SCALE GENOMIC DNA]</scope>
    <source>
        <strain evidence="2">ACB1</strain>
    </source>
</reference>
<dbReference type="Proteomes" id="UP000018461">
    <property type="component" value="Unassembled WGS sequence"/>
</dbReference>
<dbReference type="InterPro" id="IPR002711">
    <property type="entry name" value="HNH"/>
</dbReference>
<dbReference type="RefSeq" id="WP_009535085.1">
    <property type="nucleotide sequence ID" value="NZ_KE148312.1"/>
</dbReference>
<dbReference type="HOGENOM" id="CLU_1000540_0_0_9"/>
<reference evidence="2" key="1">
    <citation type="submission" date="2011-08" db="EMBL/GenBank/DDBJ databases">
        <authorList>
            <consortium name="The Broad Institute Genome Sequencing Platform"/>
            <person name="Earl A."/>
            <person name="Ward D."/>
            <person name="Feldgarden M."/>
            <person name="Gevers D."/>
            <person name="Sizova M."/>
            <person name="Hazen A."/>
            <person name="Epstein S."/>
            <person name="Young S.K."/>
            <person name="Zeng Q."/>
            <person name="Gargeya S."/>
            <person name="Fitzgerald M."/>
            <person name="Haas B."/>
            <person name="Abouelleil A."/>
            <person name="Alvarado L."/>
            <person name="Arachchi H.M."/>
            <person name="Berlin A."/>
            <person name="Brown A."/>
            <person name="Chapman S.B."/>
            <person name="Chen Z."/>
            <person name="Dunbar C."/>
            <person name="Freedman E."/>
            <person name="Gearin G."/>
            <person name="Gellesch M."/>
            <person name="Goldberg J."/>
            <person name="Griggs A."/>
            <person name="Gujja S."/>
            <person name="Heiman D."/>
            <person name="Howarth C."/>
            <person name="Larson L."/>
            <person name="Lui A."/>
            <person name="MacDonald P.J.P."/>
            <person name="Montmayeur A."/>
            <person name="Murphy C."/>
            <person name="Neiman D."/>
            <person name="Pearson M."/>
            <person name="Priest M."/>
            <person name="Roberts A."/>
            <person name="Saif S."/>
            <person name="Shea T."/>
            <person name="Shenoy N."/>
            <person name="Sisk P."/>
            <person name="Stolte C."/>
            <person name="Sykes S."/>
            <person name="Wortman J."/>
            <person name="Nusbaum C."/>
            <person name="Birren B."/>
        </authorList>
    </citation>
    <scope>NUCLEOTIDE SEQUENCE [LARGE SCALE GENOMIC DNA]</scope>
    <source>
        <strain evidence="2">ACB1</strain>
    </source>
</reference>
<evidence type="ECO:0000313" key="2">
    <source>
        <dbReference type="EMBL" id="EHL10238.1"/>
    </source>
</evidence>
<dbReference type="PATRIC" id="fig|796943.3.peg.1679"/>
<name>G9WPF5_9FIRM</name>
<dbReference type="STRING" id="796943.HMPREF9625_01238"/>
<dbReference type="GO" id="GO:0003676">
    <property type="term" value="F:nucleic acid binding"/>
    <property type="evidence" value="ECO:0007669"/>
    <property type="project" value="InterPro"/>
</dbReference>
<comment type="caution">
    <text evidence="2">The sequence shown here is derived from an EMBL/GenBank/DDBJ whole genome shotgun (WGS) entry which is preliminary data.</text>
</comment>
<dbReference type="SMART" id="SM00507">
    <property type="entry name" value="HNHc"/>
    <property type="match status" value="1"/>
</dbReference>
<sequence>MIETINNNFYKIPQAFEMLDADKSPVFSTIVSILNTCFGKNYKGFQKCFLILNEKSTAFWAPKMLVGQKDSRWVNSLEDEGDTIIEKDMEGKIGFSDIAKSSKRVTFVRFVDGIRFMGVYEFDKLSSKPNHRIFRRKSKTIDLKAYCFEKEKSNFKIALNESKKLTLSELKKIAEHNSSVQVEKKMHQTMVSVRNAYVAAYAKKKAAGKCQLCGQLAPFKDMDGEPFLENHHIIWLANGGTDTIDNTVALCPNCHRRMHILNQKEEVDLLLKIAKQST</sequence>
<dbReference type="Gene3D" id="1.10.30.50">
    <property type="match status" value="1"/>
</dbReference>
<feature type="domain" description="HNH nuclease" evidence="1">
    <location>
        <begin position="199"/>
        <end position="256"/>
    </location>
</feature>
<dbReference type="InterPro" id="IPR040674">
    <property type="entry name" value="PvuRts1I-like_SRA"/>
</dbReference>
<dbReference type="Pfam" id="PF18491">
    <property type="entry name" value="SRA"/>
    <property type="match status" value="1"/>
</dbReference>
<organism evidence="2 3">
    <name type="scientific">Oribacterium parvum ACB1</name>
    <dbReference type="NCBI Taxonomy" id="796943"/>
    <lineage>
        <taxon>Bacteria</taxon>
        <taxon>Bacillati</taxon>
        <taxon>Bacillota</taxon>
        <taxon>Clostridia</taxon>
        <taxon>Lachnospirales</taxon>
        <taxon>Lachnospiraceae</taxon>
        <taxon>Oribacterium</taxon>
    </lineage>
</organism>
<evidence type="ECO:0000259" key="1">
    <source>
        <dbReference type="SMART" id="SM00507"/>
    </source>
</evidence>
<evidence type="ECO:0000313" key="3">
    <source>
        <dbReference type="Proteomes" id="UP000018461"/>
    </source>
</evidence>
<dbReference type="InterPro" id="IPR003615">
    <property type="entry name" value="HNH_nuc"/>
</dbReference>
<dbReference type="GO" id="GO:0004519">
    <property type="term" value="F:endonuclease activity"/>
    <property type="evidence" value="ECO:0007669"/>
    <property type="project" value="InterPro"/>
</dbReference>